<keyword evidence="2" id="KW-1185">Reference proteome</keyword>
<evidence type="ECO:0000313" key="1">
    <source>
        <dbReference type="EMBL" id="UZH56337.1"/>
    </source>
</evidence>
<organism evidence="1 2">
    <name type="scientific">Salinimicrobium tongyeongense</name>
    <dbReference type="NCBI Taxonomy" id="2809707"/>
    <lineage>
        <taxon>Bacteria</taxon>
        <taxon>Pseudomonadati</taxon>
        <taxon>Bacteroidota</taxon>
        <taxon>Flavobacteriia</taxon>
        <taxon>Flavobacteriales</taxon>
        <taxon>Flavobacteriaceae</taxon>
        <taxon>Salinimicrobium</taxon>
    </lineage>
</organism>
<dbReference type="Proteomes" id="UP001163981">
    <property type="component" value="Chromosome"/>
</dbReference>
<proteinExistence type="predicted"/>
<protein>
    <submittedName>
        <fullName evidence="1">Uncharacterized protein</fullName>
    </submittedName>
</protein>
<gene>
    <name evidence="1" type="ORF">JRG66_05590</name>
</gene>
<accession>A0ABY6NTW6</accession>
<dbReference type="EMBL" id="CP069620">
    <property type="protein sequence ID" value="UZH56337.1"/>
    <property type="molecule type" value="Genomic_DNA"/>
</dbReference>
<dbReference type="RefSeq" id="WP_265164828.1">
    <property type="nucleotide sequence ID" value="NZ_CP069620.1"/>
</dbReference>
<name>A0ABY6NTW6_9FLAO</name>
<evidence type="ECO:0000313" key="2">
    <source>
        <dbReference type="Proteomes" id="UP001163981"/>
    </source>
</evidence>
<sequence>MSWYKILGALAAVATILTLLFTFFNEPNPVEGIQINDEVEISGGNFAARDNIFYYTSTNTDNSEYIKLLQHRFKAIEDNLPKHYDHADVQSFLVKLKDLHEQHIKALKQEEMILAHEILGQISRLSFDLEVEERILKEKKAQQEEGYEIKYERGQPVPVTNDLIGFLINEYAHGEFKPHSRYEPMPSPYQKAYNKGFTSHSFLMN</sequence>
<reference evidence="1" key="1">
    <citation type="submission" date="2021-02" db="EMBL/GenBank/DDBJ databases">
        <title>Salinimicrobium sp. nov. isolated from seawater in Tongyeong, Republic of Korea.</title>
        <authorList>
            <person name="Lee S.-J."/>
        </authorList>
    </citation>
    <scope>NUCLEOTIDE SEQUENCE</scope>
    <source>
        <strain evidence="1">HN-2-9-2</strain>
    </source>
</reference>